<dbReference type="PANTHER" id="PTHR31528:SF15">
    <property type="entry name" value="RIBOFLAVIN-BINDING PROTEIN RIBY"/>
    <property type="match status" value="1"/>
</dbReference>
<dbReference type="Proteomes" id="UP001216253">
    <property type="component" value="Unassembled WGS sequence"/>
</dbReference>
<evidence type="ECO:0000313" key="3">
    <source>
        <dbReference type="EMBL" id="MDE8651526.1"/>
    </source>
</evidence>
<dbReference type="EMBL" id="JARESE010000019">
    <property type="protein sequence ID" value="MDE8651526.1"/>
    <property type="molecule type" value="Genomic_DNA"/>
</dbReference>
<dbReference type="Pfam" id="PF09084">
    <property type="entry name" value="NMT1"/>
    <property type="match status" value="1"/>
</dbReference>
<dbReference type="RefSeq" id="WP_275227623.1">
    <property type="nucleotide sequence ID" value="NZ_JARESE010000019.1"/>
</dbReference>
<dbReference type="Gene3D" id="3.40.190.10">
    <property type="entry name" value="Periplasmic binding protein-like II"/>
    <property type="match status" value="2"/>
</dbReference>
<keyword evidence="4" id="KW-1185">Reference proteome</keyword>
<evidence type="ECO:0000313" key="4">
    <source>
        <dbReference type="Proteomes" id="UP001216253"/>
    </source>
</evidence>
<evidence type="ECO:0000259" key="2">
    <source>
        <dbReference type="Pfam" id="PF09084"/>
    </source>
</evidence>
<proteinExistence type="predicted"/>
<feature type="chain" id="PRO_5045526001" evidence="1">
    <location>
        <begin position="25"/>
        <end position="336"/>
    </location>
</feature>
<comment type="caution">
    <text evidence="3">The sequence shown here is derived from an EMBL/GenBank/DDBJ whole genome shotgun (WGS) entry which is preliminary data.</text>
</comment>
<dbReference type="InterPro" id="IPR027939">
    <property type="entry name" value="NMT1/THI5"/>
</dbReference>
<sequence>MTFSLTRRQTIMLSACAAALPMLGACGSKPAGNGADQVTLMFDWVFEGLHAAFFYGLEKGIFARHKIDLTLLPGTGSRNAALAVAAGHTTFSMVDATVMPQAVLQGTDLKAIYCFMPTTPFGVCYKKSAGIAVPTDLAGHTYGDSPGAATYVLWALFMKKLGVDPKTIKLVNISPSSQWAAFRNGEFDATYTAMNNSFVKVSRSDPGVGAFPYAEHDFNILSKCIVAKPSTVANGDLMARFAAAVTEAVDAAKGQRDAAIDTLRKSITFSTPREEQRAMLDDTLDKRITSPSTAGKPLGWMPEADWQNVIDIIGQTTPDVKRLKLADLFTNEFIRG</sequence>
<dbReference type="PROSITE" id="PS51257">
    <property type="entry name" value="PROKAR_LIPOPROTEIN"/>
    <property type="match status" value="1"/>
</dbReference>
<dbReference type="InterPro" id="IPR015168">
    <property type="entry name" value="SsuA/THI5"/>
</dbReference>
<evidence type="ECO:0000256" key="1">
    <source>
        <dbReference type="SAM" id="SignalP"/>
    </source>
</evidence>
<dbReference type="SUPFAM" id="SSF53850">
    <property type="entry name" value="Periplasmic binding protein-like II"/>
    <property type="match status" value="1"/>
</dbReference>
<gene>
    <name evidence="3" type="ORF">PYV00_07315</name>
</gene>
<dbReference type="PANTHER" id="PTHR31528">
    <property type="entry name" value="4-AMINO-5-HYDROXYMETHYL-2-METHYLPYRIMIDINE PHOSPHATE SYNTHASE THI11-RELATED"/>
    <property type="match status" value="1"/>
</dbReference>
<feature type="domain" description="SsuA/THI5-like" evidence="2">
    <location>
        <begin position="50"/>
        <end position="256"/>
    </location>
</feature>
<organism evidence="3 4">
    <name type="scientific">Novosphingobium album</name>
    <name type="common">ex Liu et al. 2023</name>
    <dbReference type="NCBI Taxonomy" id="3031130"/>
    <lineage>
        <taxon>Bacteria</taxon>
        <taxon>Pseudomonadati</taxon>
        <taxon>Pseudomonadota</taxon>
        <taxon>Alphaproteobacteria</taxon>
        <taxon>Sphingomonadales</taxon>
        <taxon>Sphingomonadaceae</taxon>
        <taxon>Novosphingobium</taxon>
    </lineage>
</organism>
<feature type="signal peptide" evidence="1">
    <location>
        <begin position="1"/>
        <end position="24"/>
    </location>
</feature>
<protein>
    <submittedName>
        <fullName evidence="3">ABC transporter substrate-binding protein</fullName>
    </submittedName>
</protein>
<keyword evidence="1" id="KW-0732">Signal</keyword>
<name>A0ABT5WNA4_9SPHN</name>
<accession>A0ABT5WNA4</accession>
<reference evidence="3 4" key="1">
    <citation type="submission" date="2023-03" db="EMBL/GenBank/DDBJ databases">
        <title>NovoSphingobium album sp. nov. isolated from polycyclic aromatic hydrocarbons- and heavy-metal polluted soil.</title>
        <authorList>
            <person name="Liu Z."/>
            <person name="Wang K."/>
        </authorList>
    </citation>
    <scope>NUCLEOTIDE SEQUENCE [LARGE SCALE GENOMIC DNA]</scope>
    <source>
        <strain evidence="3 4">H3SJ31-1</strain>
    </source>
</reference>